<keyword evidence="2" id="KW-0690">Ribosome biogenesis</keyword>
<feature type="domain" description="YqgF/RNase H-like" evidence="5">
    <location>
        <begin position="2"/>
        <end position="100"/>
    </location>
</feature>
<dbReference type="Pfam" id="PF03652">
    <property type="entry name" value="RuvX"/>
    <property type="match status" value="1"/>
</dbReference>
<name>A0A381R0N1_9ZZZZ</name>
<reference evidence="6" key="1">
    <citation type="submission" date="2018-05" db="EMBL/GenBank/DDBJ databases">
        <authorList>
            <person name="Lanie J.A."/>
            <person name="Ng W.-L."/>
            <person name="Kazmierczak K.M."/>
            <person name="Andrzejewski T.M."/>
            <person name="Davidsen T.M."/>
            <person name="Wayne K.J."/>
            <person name="Tettelin H."/>
            <person name="Glass J.I."/>
            <person name="Rusch D."/>
            <person name="Podicherti R."/>
            <person name="Tsui H.-C.T."/>
            <person name="Winkler M.E."/>
        </authorList>
    </citation>
    <scope>NUCLEOTIDE SEQUENCE</scope>
</reference>
<dbReference type="SMART" id="SM00732">
    <property type="entry name" value="YqgFc"/>
    <property type="match status" value="1"/>
</dbReference>
<keyword evidence="3" id="KW-0540">Nuclease</keyword>
<dbReference type="GO" id="GO:0000967">
    <property type="term" value="P:rRNA 5'-end processing"/>
    <property type="evidence" value="ECO:0007669"/>
    <property type="project" value="TreeGrafter"/>
</dbReference>
<dbReference type="InterPro" id="IPR006641">
    <property type="entry name" value="YqgF/RNaseH-like_dom"/>
</dbReference>
<dbReference type="InterPro" id="IPR037027">
    <property type="entry name" value="YqgF/RNaseH-like_dom_sf"/>
</dbReference>
<evidence type="ECO:0000256" key="3">
    <source>
        <dbReference type="ARBA" id="ARBA00022722"/>
    </source>
</evidence>
<dbReference type="GO" id="GO:0016787">
    <property type="term" value="F:hydrolase activity"/>
    <property type="evidence" value="ECO:0007669"/>
    <property type="project" value="UniProtKB-KW"/>
</dbReference>
<keyword evidence="1" id="KW-0963">Cytoplasm</keyword>
<dbReference type="Gene3D" id="3.30.420.140">
    <property type="entry name" value="YqgF/RNase H-like domain"/>
    <property type="match status" value="1"/>
</dbReference>
<dbReference type="InterPro" id="IPR005227">
    <property type="entry name" value="YqgF"/>
</dbReference>
<proteinExistence type="inferred from homology"/>
<gene>
    <name evidence="6" type="ORF">METZ01_LOCUS36097</name>
</gene>
<evidence type="ECO:0000313" key="6">
    <source>
        <dbReference type="EMBL" id="SUZ83243.1"/>
    </source>
</evidence>
<evidence type="ECO:0000259" key="5">
    <source>
        <dbReference type="SMART" id="SM00732"/>
    </source>
</evidence>
<protein>
    <recommendedName>
        <fullName evidence="5">YqgF/RNase H-like domain-containing protein</fullName>
    </recommendedName>
</protein>
<dbReference type="PANTHER" id="PTHR33317:SF4">
    <property type="entry name" value="POLYNUCLEOTIDYL TRANSFERASE, RIBONUCLEASE H-LIKE SUPERFAMILY PROTEIN"/>
    <property type="match status" value="1"/>
</dbReference>
<dbReference type="CDD" id="cd16964">
    <property type="entry name" value="YqgF"/>
    <property type="match status" value="1"/>
</dbReference>
<dbReference type="HAMAP" id="MF_00651">
    <property type="entry name" value="Nuclease_YqgF"/>
    <property type="match status" value="1"/>
</dbReference>
<accession>A0A381R0N1</accession>
<evidence type="ECO:0000256" key="4">
    <source>
        <dbReference type="ARBA" id="ARBA00022801"/>
    </source>
</evidence>
<dbReference type="InterPro" id="IPR012337">
    <property type="entry name" value="RNaseH-like_sf"/>
</dbReference>
<dbReference type="EMBL" id="UINC01001542">
    <property type="protein sequence ID" value="SUZ83243.1"/>
    <property type="molecule type" value="Genomic_DNA"/>
</dbReference>
<dbReference type="AlphaFoldDB" id="A0A381R0N1"/>
<evidence type="ECO:0000256" key="1">
    <source>
        <dbReference type="ARBA" id="ARBA00022490"/>
    </source>
</evidence>
<dbReference type="GO" id="GO:0005829">
    <property type="term" value="C:cytosol"/>
    <property type="evidence" value="ECO:0007669"/>
    <property type="project" value="TreeGrafter"/>
</dbReference>
<dbReference type="GO" id="GO:0004518">
    <property type="term" value="F:nuclease activity"/>
    <property type="evidence" value="ECO:0007669"/>
    <property type="project" value="UniProtKB-KW"/>
</dbReference>
<organism evidence="6">
    <name type="scientific">marine metagenome</name>
    <dbReference type="NCBI Taxonomy" id="408172"/>
    <lineage>
        <taxon>unclassified sequences</taxon>
        <taxon>metagenomes</taxon>
        <taxon>ecological metagenomes</taxon>
    </lineage>
</organism>
<dbReference type="PANTHER" id="PTHR33317">
    <property type="entry name" value="POLYNUCLEOTIDYL TRANSFERASE, RIBONUCLEASE H-LIKE SUPERFAMILY PROTEIN"/>
    <property type="match status" value="1"/>
</dbReference>
<dbReference type="NCBIfam" id="TIGR00250">
    <property type="entry name" value="RNAse_H_YqgF"/>
    <property type="match status" value="1"/>
</dbReference>
<evidence type="ECO:0000256" key="2">
    <source>
        <dbReference type="ARBA" id="ARBA00022517"/>
    </source>
</evidence>
<dbReference type="SUPFAM" id="SSF53098">
    <property type="entry name" value="Ribonuclease H-like"/>
    <property type="match status" value="1"/>
</dbReference>
<sequence>MSKIISIDYGLKRIGIAITDELRIFAFGLTTVSNFEIIPFLKKTINEEQVDTIVIGKPLKFNNNPSELEDQILLFIKKLKKFFPKIIITRYDERFTSSIAKQTISNSGINKKKRMNKNLVDKISATIILQSYLEKK</sequence>
<keyword evidence="4" id="KW-0378">Hydrolase</keyword>